<name>A0A9E8HTP2_9ALTE</name>
<evidence type="ECO:0000313" key="1">
    <source>
        <dbReference type="EMBL" id="UZW75554.1"/>
    </source>
</evidence>
<dbReference type="Proteomes" id="UP001164472">
    <property type="component" value="Chromosome"/>
</dbReference>
<dbReference type="EMBL" id="CP101527">
    <property type="protein sequence ID" value="UZW75554.1"/>
    <property type="molecule type" value="Genomic_DNA"/>
</dbReference>
<reference evidence="1" key="1">
    <citation type="submission" date="2022-07" db="EMBL/GenBank/DDBJ databases">
        <title>Alkalimarinus sp. nov., isolated from gut of a Alitta virens.</title>
        <authorList>
            <person name="Yang A.I."/>
            <person name="Shin N.-R."/>
        </authorList>
    </citation>
    <scope>NUCLEOTIDE SEQUENCE</scope>
    <source>
        <strain evidence="1">FA028</strain>
    </source>
</reference>
<protein>
    <submittedName>
        <fullName evidence="1">Uncharacterized protein</fullName>
    </submittedName>
</protein>
<dbReference type="KEGG" id="asem:NNL22_02880"/>
<accession>A0A9E8HTP2</accession>
<organism evidence="1 2">
    <name type="scientific">Alkalimarinus sediminis</name>
    <dbReference type="NCBI Taxonomy" id="1632866"/>
    <lineage>
        <taxon>Bacteria</taxon>
        <taxon>Pseudomonadati</taxon>
        <taxon>Pseudomonadota</taxon>
        <taxon>Gammaproteobacteria</taxon>
        <taxon>Alteromonadales</taxon>
        <taxon>Alteromonadaceae</taxon>
        <taxon>Alkalimarinus</taxon>
    </lineage>
</organism>
<evidence type="ECO:0000313" key="2">
    <source>
        <dbReference type="Proteomes" id="UP001164472"/>
    </source>
</evidence>
<keyword evidence="2" id="KW-1185">Reference proteome</keyword>
<gene>
    <name evidence="1" type="ORF">NNL22_02880</name>
</gene>
<proteinExistence type="predicted"/>
<dbReference type="AlphaFoldDB" id="A0A9E8HTP2"/>
<sequence length="71" mass="7584">MDSRLRGNDGVGWMLAIGLDMDSRLRGSDCVEWGVGHGGWVWIPACAGTTVSDGCWLWGSLRFSFSCGGSS</sequence>
<dbReference type="RefSeq" id="WP_251810621.1">
    <property type="nucleotide sequence ID" value="NZ_CP101527.1"/>
</dbReference>